<keyword evidence="1" id="KW-0812">Transmembrane</keyword>
<dbReference type="GeneID" id="78152104"/>
<dbReference type="AlphaFoldDB" id="A0A0S4Q074"/>
<keyword evidence="1" id="KW-0472">Membrane</keyword>
<evidence type="ECO:0000256" key="1">
    <source>
        <dbReference type="SAM" id="Phobius"/>
    </source>
</evidence>
<organism evidence="2 3">
    <name type="scientific">Helicobacter typhlonius</name>
    <dbReference type="NCBI Taxonomy" id="76936"/>
    <lineage>
        <taxon>Bacteria</taxon>
        <taxon>Pseudomonadati</taxon>
        <taxon>Campylobacterota</taxon>
        <taxon>Epsilonproteobacteria</taxon>
        <taxon>Campylobacterales</taxon>
        <taxon>Helicobacteraceae</taxon>
        <taxon>Helicobacter</taxon>
    </lineage>
</organism>
<gene>
    <name evidence="2" type="ORF">BN2458_PEG1995</name>
</gene>
<protein>
    <submittedName>
        <fullName evidence="2">Uncharacterized protein</fullName>
    </submittedName>
</protein>
<feature type="transmembrane region" description="Helical" evidence="1">
    <location>
        <begin position="25"/>
        <end position="45"/>
    </location>
</feature>
<reference evidence="3" key="1">
    <citation type="submission" date="2015-11" db="EMBL/GenBank/DDBJ databases">
        <authorList>
            <person name="Anvar S.Y."/>
        </authorList>
    </citation>
    <scope>NUCLEOTIDE SEQUENCE [LARGE SCALE GENOMIC DNA]</scope>
</reference>
<sequence>MNPACAKQKQNISNSYKKHKMRGGFYIVYAVLFILSLGLACAFYLSQSHHRSYTHSTLHAKIQLQLYTRSLANMLTLCLKERDFNSCKRQEFVFPQDYRFRTTLTEIAPQTFLLDIHGKVLHPSNANTLRVSKRYVLLLP</sequence>
<evidence type="ECO:0000313" key="3">
    <source>
        <dbReference type="Proteomes" id="UP000064525"/>
    </source>
</evidence>
<dbReference type="Proteomes" id="UP000064525">
    <property type="component" value="Chromosome I"/>
</dbReference>
<dbReference type="RefSeq" id="WP_231944783.1">
    <property type="nucleotide sequence ID" value="NZ_CAJTQN010000001.1"/>
</dbReference>
<dbReference type="KEGG" id="hty:BN2458_PEG1995"/>
<accession>A0A0S4Q074</accession>
<keyword evidence="1" id="KW-1133">Transmembrane helix</keyword>
<name>A0A0S4Q074_9HELI</name>
<dbReference type="PATRIC" id="fig|76936.10.peg.1942"/>
<evidence type="ECO:0000313" key="2">
    <source>
        <dbReference type="EMBL" id="CUU40878.1"/>
    </source>
</evidence>
<dbReference type="EMBL" id="LN907858">
    <property type="protein sequence ID" value="CUU40878.1"/>
    <property type="molecule type" value="Genomic_DNA"/>
</dbReference>
<proteinExistence type="predicted"/>